<dbReference type="EMBL" id="FXTN01000025">
    <property type="protein sequence ID" value="SMO99705.1"/>
    <property type="molecule type" value="Genomic_DNA"/>
</dbReference>
<dbReference type="InterPro" id="IPR033985">
    <property type="entry name" value="SusD-like_N"/>
</dbReference>
<evidence type="ECO:0000259" key="7">
    <source>
        <dbReference type="Pfam" id="PF14322"/>
    </source>
</evidence>
<feature type="domain" description="RagB/SusD" evidence="6">
    <location>
        <begin position="356"/>
        <end position="483"/>
    </location>
</feature>
<dbReference type="SUPFAM" id="SSF48452">
    <property type="entry name" value="TPR-like"/>
    <property type="match status" value="1"/>
</dbReference>
<dbReference type="GO" id="GO:0009279">
    <property type="term" value="C:cell outer membrane"/>
    <property type="evidence" value="ECO:0007669"/>
    <property type="project" value="UniProtKB-SubCell"/>
</dbReference>
<protein>
    <submittedName>
        <fullName evidence="8">SusD family protein</fullName>
    </submittedName>
</protein>
<evidence type="ECO:0000313" key="8">
    <source>
        <dbReference type="EMBL" id="SMO99705.1"/>
    </source>
</evidence>
<dbReference type="InterPro" id="IPR012944">
    <property type="entry name" value="SusD_RagB_dom"/>
</dbReference>
<accession>A0A521FTY4</accession>
<comment type="subcellular location">
    <subcellularLocation>
        <location evidence="1">Cell outer membrane</location>
    </subcellularLocation>
</comment>
<evidence type="ECO:0000256" key="5">
    <source>
        <dbReference type="ARBA" id="ARBA00023237"/>
    </source>
</evidence>
<evidence type="ECO:0000259" key="6">
    <source>
        <dbReference type="Pfam" id="PF07980"/>
    </source>
</evidence>
<dbReference type="RefSeq" id="WP_185960629.1">
    <property type="nucleotide sequence ID" value="NZ_CBCSJO010000022.1"/>
</dbReference>
<evidence type="ECO:0000256" key="2">
    <source>
        <dbReference type="ARBA" id="ARBA00006275"/>
    </source>
</evidence>
<dbReference type="PROSITE" id="PS51257">
    <property type="entry name" value="PROKAR_LIPOPROTEIN"/>
    <property type="match status" value="1"/>
</dbReference>
<dbReference type="Gene3D" id="1.25.40.390">
    <property type="match status" value="1"/>
</dbReference>
<evidence type="ECO:0000256" key="1">
    <source>
        <dbReference type="ARBA" id="ARBA00004442"/>
    </source>
</evidence>
<organism evidence="8 9">
    <name type="scientific">Pedobacter westerhofensis</name>
    <dbReference type="NCBI Taxonomy" id="425512"/>
    <lineage>
        <taxon>Bacteria</taxon>
        <taxon>Pseudomonadati</taxon>
        <taxon>Bacteroidota</taxon>
        <taxon>Sphingobacteriia</taxon>
        <taxon>Sphingobacteriales</taxon>
        <taxon>Sphingobacteriaceae</taxon>
        <taxon>Pedobacter</taxon>
    </lineage>
</organism>
<feature type="domain" description="SusD-like N-terminal" evidence="7">
    <location>
        <begin position="107"/>
        <end position="227"/>
    </location>
</feature>
<evidence type="ECO:0000313" key="9">
    <source>
        <dbReference type="Proteomes" id="UP000320300"/>
    </source>
</evidence>
<dbReference type="InterPro" id="IPR011990">
    <property type="entry name" value="TPR-like_helical_dom_sf"/>
</dbReference>
<name>A0A521FTY4_9SPHI</name>
<dbReference type="AlphaFoldDB" id="A0A521FTY4"/>
<keyword evidence="3" id="KW-0732">Signal</keyword>
<evidence type="ECO:0000256" key="4">
    <source>
        <dbReference type="ARBA" id="ARBA00023136"/>
    </source>
</evidence>
<comment type="similarity">
    <text evidence="2">Belongs to the SusD family.</text>
</comment>
<evidence type="ECO:0000256" key="3">
    <source>
        <dbReference type="ARBA" id="ARBA00022729"/>
    </source>
</evidence>
<dbReference type="Pfam" id="PF07980">
    <property type="entry name" value="SusD_RagB"/>
    <property type="match status" value="1"/>
</dbReference>
<sequence length="483" mass="52914">MKNMRNYIGVAAVILLSTFLFSCKKSFLEVNPKGRLIASSVDDYSGLLNSLDLLNLGSSSAHVVMGDDAAAVEPYFSGTGLKVQRLFRWDALIYQQDEDADEIGPYLQNIYVFNKIINETLAATGGTEEQKLSVIAEARASRAWSYFMLINFFGKPYNTTTAAADPGFPIVREADVTVTSFTRASVQEVYDFIISDLQAAIPNLPATTTHRLRMSRAAAEGLLGKVYVFMGNFNAALPLLNSSLTDINGSTVPVALYNYNLTFAAGGAFMPISIFGPTYPTPPNNQEILFAKQAPNVASDFFAAGELVLSPGAASLYNPADLRLNFFASNPFGGPTYPAGLLKRNAPGSLLMGVLLTDIYLLRAECKARLNDLPGAVSDLQMIRTRRLPQAEAAVPSNVAGQQLPLLRFIIDERTREYSLTGFRWFDMRRLSVDPLFSSTTYTHTLFSETGTVTSTFTLSADRYVLRLPTKILRENPGMQDNP</sequence>
<keyword evidence="9" id="KW-1185">Reference proteome</keyword>
<dbReference type="Pfam" id="PF14322">
    <property type="entry name" value="SusD-like_3"/>
    <property type="match status" value="1"/>
</dbReference>
<reference evidence="8 9" key="1">
    <citation type="submission" date="2017-05" db="EMBL/GenBank/DDBJ databases">
        <authorList>
            <person name="Varghese N."/>
            <person name="Submissions S."/>
        </authorList>
    </citation>
    <scope>NUCLEOTIDE SEQUENCE [LARGE SCALE GENOMIC DNA]</scope>
    <source>
        <strain evidence="8 9">DSM 19036</strain>
    </source>
</reference>
<keyword evidence="4" id="KW-0472">Membrane</keyword>
<keyword evidence="5" id="KW-0998">Cell outer membrane</keyword>
<proteinExistence type="inferred from homology"/>
<dbReference type="Proteomes" id="UP000320300">
    <property type="component" value="Unassembled WGS sequence"/>
</dbReference>
<gene>
    <name evidence="8" type="ORF">SAMN06265348_12514</name>
</gene>